<organism evidence="2 3">
    <name type="scientific">Cylindrospermopsis raciborskii CS-505</name>
    <dbReference type="NCBI Taxonomy" id="533240"/>
    <lineage>
        <taxon>Bacteria</taxon>
        <taxon>Bacillati</taxon>
        <taxon>Cyanobacteriota</taxon>
        <taxon>Cyanophyceae</taxon>
        <taxon>Nostocales</taxon>
        <taxon>Aphanizomenonaceae</taxon>
        <taxon>Cylindrospermopsis</taxon>
    </lineage>
</organism>
<evidence type="ECO:0000313" key="3">
    <source>
        <dbReference type="Proteomes" id="UP000093903"/>
    </source>
</evidence>
<dbReference type="EMBL" id="LYXA01000003">
    <property type="protein sequence ID" value="OBU74829.1"/>
    <property type="molecule type" value="Genomic_DNA"/>
</dbReference>
<gene>
    <name evidence="2" type="ORF">A9P98_17870</name>
</gene>
<evidence type="ECO:0000313" key="2">
    <source>
        <dbReference type="EMBL" id="OBU74829.1"/>
    </source>
</evidence>
<feature type="domain" description="Resolvase HTH" evidence="1">
    <location>
        <begin position="69"/>
        <end position="93"/>
    </location>
</feature>
<dbReference type="Gene3D" id="1.10.10.60">
    <property type="entry name" value="Homeodomain-like"/>
    <property type="match status" value="1"/>
</dbReference>
<dbReference type="Pfam" id="PF02796">
    <property type="entry name" value="HTH_7"/>
    <property type="match status" value="1"/>
</dbReference>
<comment type="caution">
    <text evidence="2">The sequence shown here is derived from an EMBL/GenBank/DDBJ whole genome shotgun (WGS) entry which is preliminary data.</text>
</comment>
<evidence type="ECO:0000259" key="1">
    <source>
        <dbReference type="Pfam" id="PF02796"/>
    </source>
</evidence>
<sequence>MPEETKAKTLKSPYKKDKESLQKYIRQLLEAGLNNCQIGKLVGKHSSTIGDYRDRMGLTQNKFDHTTREKVRELYNSGMAKAAIARELGISRQRVSELVRDYIAAQINERSNNLSI</sequence>
<dbReference type="GO" id="GO:0000150">
    <property type="term" value="F:DNA strand exchange activity"/>
    <property type="evidence" value="ECO:0007669"/>
    <property type="project" value="InterPro"/>
</dbReference>
<accession>A0A853M813</accession>
<proteinExistence type="predicted"/>
<dbReference type="GO" id="GO:0003677">
    <property type="term" value="F:DNA binding"/>
    <property type="evidence" value="ECO:0007669"/>
    <property type="project" value="InterPro"/>
</dbReference>
<dbReference type="SUPFAM" id="SSF46689">
    <property type="entry name" value="Homeodomain-like"/>
    <property type="match status" value="1"/>
</dbReference>
<dbReference type="InterPro" id="IPR009057">
    <property type="entry name" value="Homeodomain-like_sf"/>
</dbReference>
<dbReference type="RefSeq" id="WP_006277536.1">
    <property type="nucleotide sequence ID" value="NZ_ACYA01000042.1"/>
</dbReference>
<dbReference type="AlphaFoldDB" id="A0A853M813"/>
<dbReference type="InterPro" id="IPR006120">
    <property type="entry name" value="Resolvase_HTH_dom"/>
</dbReference>
<name>A0A853M813_9CYAN</name>
<dbReference type="Proteomes" id="UP000093903">
    <property type="component" value="Unassembled WGS sequence"/>
</dbReference>
<protein>
    <recommendedName>
        <fullName evidence="1">Resolvase HTH domain-containing protein</fullName>
    </recommendedName>
</protein>
<reference evidence="2 3" key="1">
    <citation type="submission" date="2016-05" db="EMBL/GenBank/DDBJ databases">
        <title>First complete genome of the cyanobacterium Cylindrospermopsis raciborskii CS505, containing a circular chromosome and a single extrachromosomal element.</title>
        <authorList>
            <person name="Fuentes J."/>
            <person name="Tamames J."/>
            <person name="Allen E."/>
            <person name="Plominski A."/>
            <person name="Vasquez M."/>
        </authorList>
    </citation>
    <scope>NUCLEOTIDE SEQUENCE [LARGE SCALE GENOMIC DNA]</scope>
    <source>
        <strain evidence="2 3">CS505</strain>
    </source>
</reference>